<keyword evidence="6" id="KW-0342">GTP-binding</keyword>
<dbReference type="GO" id="GO:0005525">
    <property type="term" value="F:GTP binding"/>
    <property type="evidence" value="ECO:0007669"/>
    <property type="project" value="UniProtKB-KW"/>
</dbReference>
<dbReference type="GO" id="GO:0046872">
    <property type="term" value="F:metal ion binding"/>
    <property type="evidence" value="ECO:0007669"/>
    <property type="project" value="UniProtKB-KW"/>
</dbReference>
<dbReference type="GO" id="GO:0005737">
    <property type="term" value="C:cytoplasm"/>
    <property type="evidence" value="ECO:0007669"/>
    <property type="project" value="TreeGrafter"/>
</dbReference>
<dbReference type="InterPro" id="IPR027417">
    <property type="entry name" value="P-loop_NTPase"/>
</dbReference>
<dbReference type="PANTHER" id="PTHR11846:SF0">
    <property type="entry name" value="ADENYLOSUCCINATE SYNTHETASE"/>
    <property type="match status" value="1"/>
</dbReference>
<evidence type="ECO:0000256" key="2">
    <source>
        <dbReference type="ARBA" id="ARBA00022723"/>
    </source>
</evidence>
<dbReference type="HAMAP" id="MF_00011">
    <property type="entry name" value="Adenylosucc_synth"/>
    <property type="match status" value="1"/>
</dbReference>
<evidence type="ECO:0000313" key="7">
    <source>
        <dbReference type="EMBL" id="QJA74194.1"/>
    </source>
</evidence>
<dbReference type="SMART" id="SM00788">
    <property type="entry name" value="Adenylsucc_synt"/>
    <property type="match status" value="1"/>
</dbReference>
<evidence type="ECO:0000256" key="4">
    <source>
        <dbReference type="ARBA" id="ARBA00022755"/>
    </source>
</evidence>
<dbReference type="Gene3D" id="1.10.300.10">
    <property type="entry name" value="Adenylosuccinate Synthetase, subunit A, domain 2"/>
    <property type="match status" value="1"/>
</dbReference>
<dbReference type="EMBL" id="MT142081">
    <property type="protein sequence ID" value="QJA74194.1"/>
    <property type="molecule type" value="Genomic_DNA"/>
</dbReference>
<sequence>MNKIVIGCGCGDEGKGLFTDYLCSHSENSLVVRFSGGHQAGHTVFTDKTNHIFSNFGSGTLRGRPTYWSKYCTVEPIGLLKELKLLLSKDINPLLYIDAKCPITTPYDIYMNRKLDKENLHGTVGVGFGTTIEREEKHHSLTFNDLFYPDILISKLERIEEYYDLNNSYNNDYIEINEFLKSCKVIINHDCIQKIYEIPSSTNYIFEGSQGLLLDQNFGFFPNVTRSNTGCKNIVELLGNDNFETYLVTRAYQTRHGNGFMTNEDIPHNILDNPLETNKQHKYQGEFRRSLLDVSLLEYAINKDDYIRESKNKNLVITCLDHIVNEYRFTYKGEIIYSNSTREFVNKIIDILKIYDVYISESNNSKNIIRWC</sequence>
<dbReference type="GO" id="GO:0044208">
    <property type="term" value="P:'de novo' AMP biosynthetic process"/>
    <property type="evidence" value="ECO:0007669"/>
    <property type="project" value="TreeGrafter"/>
</dbReference>
<dbReference type="PROSITE" id="PS01266">
    <property type="entry name" value="ADENYLOSUCCIN_SYN_1"/>
    <property type="match status" value="1"/>
</dbReference>
<keyword evidence="2" id="KW-0479">Metal-binding</keyword>
<keyword evidence="5" id="KW-0460">Magnesium</keyword>
<dbReference type="InterPro" id="IPR018220">
    <property type="entry name" value="Adenylosuccin_syn_GTP-bd"/>
</dbReference>
<dbReference type="InterPro" id="IPR001114">
    <property type="entry name" value="Adenylosuccinate_synthetase"/>
</dbReference>
<evidence type="ECO:0000256" key="3">
    <source>
        <dbReference type="ARBA" id="ARBA00022741"/>
    </source>
</evidence>
<keyword evidence="3" id="KW-0547">Nucleotide-binding</keyword>
<evidence type="ECO:0000256" key="6">
    <source>
        <dbReference type="ARBA" id="ARBA00023134"/>
    </source>
</evidence>
<dbReference type="AlphaFoldDB" id="A0A6M3JW66"/>
<evidence type="ECO:0000256" key="1">
    <source>
        <dbReference type="ARBA" id="ARBA00022598"/>
    </source>
</evidence>
<dbReference type="InterPro" id="IPR042109">
    <property type="entry name" value="Adenylosuccinate_synth_dom1"/>
</dbReference>
<evidence type="ECO:0000256" key="5">
    <source>
        <dbReference type="ARBA" id="ARBA00022842"/>
    </source>
</evidence>
<name>A0A6M3JW66_9ZZZZ</name>
<dbReference type="InterPro" id="IPR042110">
    <property type="entry name" value="Adenylosuccinate_synth_dom2"/>
</dbReference>
<reference evidence="7" key="1">
    <citation type="submission" date="2020-03" db="EMBL/GenBank/DDBJ databases">
        <title>The deep terrestrial virosphere.</title>
        <authorList>
            <person name="Holmfeldt K."/>
            <person name="Nilsson E."/>
            <person name="Simone D."/>
            <person name="Lopez-Fernandez M."/>
            <person name="Wu X."/>
            <person name="de Brujin I."/>
            <person name="Lundin D."/>
            <person name="Andersson A."/>
            <person name="Bertilsson S."/>
            <person name="Dopson M."/>
        </authorList>
    </citation>
    <scope>NUCLEOTIDE SEQUENCE</scope>
    <source>
        <strain evidence="7">MM415A02079</strain>
    </source>
</reference>
<keyword evidence="4" id="KW-0658">Purine biosynthesis</keyword>
<protein>
    <submittedName>
        <fullName evidence="7">Putative adenylosuccinate synthase</fullName>
    </submittedName>
</protein>
<proteinExistence type="inferred from homology"/>
<accession>A0A6M3JW66</accession>
<organism evidence="7">
    <name type="scientific">viral metagenome</name>
    <dbReference type="NCBI Taxonomy" id="1070528"/>
    <lineage>
        <taxon>unclassified sequences</taxon>
        <taxon>metagenomes</taxon>
        <taxon>organismal metagenomes</taxon>
    </lineage>
</organism>
<dbReference type="PANTHER" id="PTHR11846">
    <property type="entry name" value="ADENYLOSUCCINATE SYNTHETASE"/>
    <property type="match status" value="1"/>
</dbReference>
<dbReference type="Gene3D" id="3.40.440.10">
    <property type="entry name" value="Adenylosuccinate Synthetase, subunit A, domain 1"/>
    <property type="match status" value="1"/>
</dbReference>
<keyword evidence="1" id="KW-0436">Ligase</keyword>
<dbReference type="GO" id="GO:0004019">
    <property type="term" value="F:adenylosuccinate synthase activity"/>
    <property type="evidence" value="ECO:0007669"/>
    <property type="project" value="InterPro"/>
</dbReference>
<dbReference type="SUPFAM" id="SSF52540">
    <property type="entry name" value="P-loop containing nucleoside triphosphate hydrolases"/>
    <property type="match status" value="1"/>
</dbReference>
<dbReference type="GO" id="GO:0046040">
    <property type="term" value="P:IMP metabolic process"/>
    <property type="evidence" value="ECO:0007669"/>
    <property type="project" value="TreeGrafter"/>
</dbReference>
<gene>
    <name evidence="7" type="ORF">MM415A02079_0004</name>
</gene>
<dbReference type="Pfam" id="PF00709">
    <property type="entry name" value="Adenylsucc_synt"/>
    <property type="match status" value="1"/>
</dbReference>